<evidence type="ECO:0000313" key="4">
    <source>
        <dbReference type="Proteomes" id="UP000007241"/>
    </source>
</evidence>
<proteinExistence type="predicted"/>
<evidence type="ECO:0000256" key="1">
    <source>
        <dbReference type="SAM" id="MobiDB-lite"/>
    </source>
</evidence>
<keyword evidence="2" id="KW-0732">Signal</keyword>
<dbReference type="PROSITE" id="PS51257">
    <property type="entry name" value="PROKAR_LIPOPROTEIN"/>
    <property type="match status" value="1"/>
</dbReference>
<feature type="chain" id="PRO_5003312665" evidence="2">
    <location>
        <begin position="21"/>
        <end position="291"/>
    </location>
</feature>
<feature type="compositionally biased region" description="Polar residues" evidence="1">
    <location>
        <begin position="234"/>
        <end position="256"/>
    </location>
</feature>
<dbReference type="EMBL" id="GL882883">
    <property type="protein sequence ID" value="EGF80613.1"/>
    <property type="molecule type" value="Genomic_DNA"/>
</dbReference>
<dbReference type="HOGENOM" id="CLU_054779_1_1_1"/>
<feature type="signal peptide" evidence="2">
    <location>
        <begin position="1"/>
        <end position="20"/>
    </location>
</feature>
<evidence type="ECO:0000256" key="2">
    <source>
        <dbReference type="SAM" id="SignalP"/>
    </source>
</evidence>
<sequence length="291" mass="32815">MKLLIVVLSSILLACSVTIATPIDPSEITSTESSASTVLPSVATTTYPSSLPTPDKNGIDLDNLVSLPSNIEDLLKEYLERRHSRNEQRKVCESIKSEYYDQHKLLSDLKKRIQALKGKSGKNGGSSKHNGKIRKVEFELEGQYFKLDKLKKGFEECKSKYDRLDFELKLVKIQLVECVFGEPWNVQSLNQKLSLIRVHPVFKGYLEGLCEKSSECKKGSDQDPSDHQQRLHLQPQTQSESRSFKQKASSFGQRASSSIRNAFSRLGDGFRSLIDRLRRIGCGNQSNRSEC</sequence>
<dbReference type="RefSeq" id="XP_006678429.1">
    <property type="nucleotide sequence ID" value="XM_006678366.1"/>
</dbReference>
<accession>F4P1C9</accession>
<dbReference type="Proteomes" id="UP000007241">
    <property type="component" value="Unassembled WGS sequence"/>
</dbReference>
<dbReference type="STRING" id="684364.F4P1C9"/>
<reference evidence="3 4" key="1">
    <citation type="submission" date="2009-12" db="EMBL/GenBank/DDBJ databases">
        <title>The draft genome of Batrachochytrium dendrobatidis.</title>
        <authorList>
            <consortium name="US DOE Joint Genome Institute (JGI-PGF)"/>
            <person name="Kuo A."/>
            <person name="Salamov A."/>
            <person name="Schmutz J."/>
            <person name="Lucas S."/>
            <person name="Pitluck S."/>
            <person name="Rosenblum E."/>
            <person name="Stajich J."/>
            <person name="Eisen M."/>
            <person name="Grigoriev I.V."/>
        </authorList>
    </citation>
    <scope>NUCLEOTIDE SEQUENCE [LARGE SCALE GENOMIC DNA]</scope>
    <source>
        <strain evidence="4">JAM81 / FGSC 10211</strain>
    </source>
</reference>
<gene>
    <name evidence="3" type="ORF">BATDEDRAFT_24373</name>
</gene>
<evidence type="ECO:0000313" key="3">
    <source>
        <dbReference type="EMBL" id="EGF80613.1"/>
    </source>
</evidence>
<feature type="compositionally biased region" description="Basic and acidic residues" evidence="1">
    <location>
        <begin position="217"/>
        <end position="229"/>
    </location>
</feature>
<dbReference type="GeneID" id="18238474"/>
<dbReference type="InParanoid" id="F4P1C9"/>
<feature type="region of interest" description="Disordered" evidence="1">
    <location>
        <begin position="217"/>
        <end position="256"/>
    </location>
</feature>
<organism evidence="3 4">
    <name type="scientific">Batrachochytrium dendrobatidis (strain JAM81 / FGSC 10211)</name>
    <name type="common">Frog chytrid fungus</name>
    <dbReference type="NCBI Taxonomy" id="684364"/>
    <lineage>
        <taxon>Eukaryota</taxon>
        <taxon>Fungi</taxon>
        <taxon>Fungi incertae sedis</taxon>
        <taxon>Chytridiomycota</taxon>
        <taxon>Chytridiomycota incertae sedis</taxon>
        <taxon>Chytridiomycetes</taxon>
        <taxon>Rhizophydiales</taxon>
        <taxon>Rhizophydiales incertae sedis</taxon>
        <taxon>Batrachochytrium</taxon>
    </lineage>
</organism>
<keyword evidence="4" id="KW-1185">Reference proteome</keyword>
<protein>
    <submittedName>
        <fullName evidence="3">Uncharacterized protein</fullName>
    </submittedName>
</protein>
<dbReference type="AlphaFoldDB" id="F4P1C9"/>
<name>F4P1C9_BATDJ</name>